<reference evidence="9" key="1">
    <citation type="submission" date="2021-02" db="EMBL/GenBank/DDBJ databases">
        <authorList>
            <person name="Nowell W R."/>
        </authorList>
    </citation>
    <scope>NUCLEOTIDE SEQUENCE</scope>
</reference>
<evidence type="ECO:0008006" key="11">
    <source>
        <dbReference type="Google" id="ProtNLM"/>
    </source>
</evidence>
<dbReference type="InterPro" id="IPR017972">
    <property type="entry name" value="Cyt_P450_CS"/>
</dbReference>
<keyword evidence="6 8" id="KW-0503">Monooxygenase</keyword>
<keyword evidence="4 8" id="KW-0560">Oxidoreductase</keyword>
<dbReference type="EMBL" id="CAJOBD010005116">
    <property type="protein sequence ID" value="CAF4020147.1"/>
    <property type="molecule type" value="Genomic_DNA"/>
</dbReference>
<comment type="caution">
    <text evidence="9">The sequence shown here is derived from an EMBL/GenBank/DDBJ whole genome shotgun (WGS) entry which is preliminary data.</text>
</comment>
<dbReference type="Proteomes" id="UP000663836">
    <property type="component" value="Unassembled WGS sequence"/>
</dbReference>
<sequence>MIEQCRQLSLAIFGYIAFDYDLRTLDDENHSNENELCCALHTFHNTAVDLMQLPTVIGRIYLLLNQKYRRSQAIINQYLQRMIDQELAENPTTRAERKRTCLIASLVTSLQQDEMLEATKSEEDRKGLSRIEVMNEMCSFLAAGFSTTSAALAWFIHLMSKYPLVQSKLKTELAEYHHQRLSIEQLNSLSYLDCVLREVLRSAPPIIGTLRTLQIDDRLPSSARGARYWLGPIDPDQFYPERFQNEDNTIRNKAAWIVFGGGHRQCMGQDLARLELKAICARLMQHVTFSDGGPDVNAGGYKHADTLLPKRIGVTITFD</sequence>
<comment type="similarity">
    <text evidence="1 8">Belongs to the cytochrome P450 family.</text>
</comment>
<organism evidence="9 10">
    <name type="scientific">Rotaria sordida</name>
    <dbReference type="NCBI Taxonomy" id="392033"/>
    <lineage>
        <taxon>Eukaryota</taxon>
        <taxon>Metazoa</taxon>
        <taxon>Spiralia</taxon>
        <taxon>Gnathifera</taxon>
        <taxon>Rotifera</taxon>
        <taxon>Eurotatoria</taxon>
        <taxon>Bdelloidea</taxon>
        <taxon>Philodinida</taxon>
        <taxon>Philodinidae</taxon>
        <taxon>Rotaria</taxon>
    </lineage>
</organism>
<dbReference type="PRINTS" id="PR00463">
    <property type="entry name" value="EP450I"/>
</dbReference>
<dbReference type="GO" id="GO:0004497">
    <property type="term" value="F:monooxygenase activity"/>
    <property type="evidence" value="ECO:0007669"/>
    <property type="project" value="UniProtKB-KW"/>
</dbReference>
<dbReference type="SUPFAM" id="SSF48264">
    <property type="entry name" value="Cytochrome P450"/>
    <property type="match status" value="1"/>
</dbReference>
<dbReference type="InterPro" id="IPR001128">
    <property type="entry name" value="Cyt_P450"/>
</dbReference>
<dbReference type="Pfam" id="PF00067">
    <property type="entry name" value="p450"/>
    <property type="match status" value="2"/>
</dbReference>
<evidence type="ECO:0000256" key="4">
    <source>
        <dbReference type="ARBA" id="ARBA00023002"/>
    </source>
</evidence>
<evidence type="ECO:0000256" key="3">
    <source>
        <dbReference type="ARBA" id="ARBA00022723"/>
    </source>
</evidence>
<evidence type="ECO:0000313" key="10">
    <source>
        <dbReference type="Proteomes" id="UP000663836"/>
    </source>
</evidence>
<keyword evidence="5 7" id="KW-0408">Iron</keyword>
<name>A0A819Q804_9BILA</name>
<gene>
    <name evidence="9" type="ORF">JBS370_LOCUS27354</name>
</gene>
<dbReference type="PRINTS" id="PR00385">
    <property type="entry name" value="P450"/>
</dbReference>
<dbReference type="InterPro" id="IPR002401">
    <property type="entry name" value="Cyt_P450_E_grp-I"/>
</dbReference>
<dbReference type="GO" id="GO:0005506">
    <property type="term" value="F:iron ion binding"/>
    <property type="evidence" value="ECO:0007669"/>
    <property type="project" value="InterPro"/>
</dbReference>
<dbReference type="InterPro" id="IPR050196">
    <property type="entry name" value="Cytochrome_P450_Monoox"/>
</dbReference>
<evidence type="ECO:0000256" key="1">
    <source>
        <dbReference type="ARBA" id="ARBA00010617"/>
    </source>
</evidence>
<dbReference type="GO" id="GO:0020037">
    <property type="term" value="F:heme binding"/>
    <property type="evidence" value="ECO:0007669"/>
    <property type="project" value="InterPro"/>
</dbReference>
<keyword evidence="2 7" id="KW-0349">Heme</keyword>
<keyword evidence="3 7" id="KW-0479">Metal-binding</keyword>
<evidence type="ECO:0000256" key="6">
    <source>
        <dbReference type="ARBA" id="ARBA00023033"/>
    </source>
</evidence>
<dbReference type="CDD" id="cd00302">
    <property type="entry name" value="cytochrome_P450"/>
    <property type="match status" value="1"/>
</dbReference>
<dbReference type="PANTHER" id="PTHR24291">
    <property type="entry name" value="CYTOCHROME P450 FAMILY 4"/>
    <property type="match status" value="1"/>
</dbReference>
<dbReference type="PANTHER" id="PTHR24291:SF50">
    <property type="entry name" value="BIFUNCTIONAL ALBAFLAVENONE MONOOXYGENASE_TERPENE SYNTHASE"/>
    <property type="match status" value="1"/>
</dbReference>
<dbReference type="InterPro" id="IPR036396">
    <property type="entry name" value="Cyt_P450_sf"/>
</dbReference>
<dbReference type="PROSITE" id="PS00086">
    <property type="entry name" value="CYTOCHROME_P450"/>
    <property type="match status" value="1"/>
</dbReference>
<proteinExistence type="inferred from homology"/>
<dbReference type="Gene3D" id="1.10.630.10">
    <property type="entry name" value="Cytochrome P450"/>
    <property type="match status" value="1"/>
</dbReference>
<comment type="cofactor">
    <cofactor evidence="7">
        <name>heme</name>
        <dbReference type="ChEBI" id="CHEBI:30413"/>
    </cofactor>
</comment>
<accession>A0A819Q804</accession>
<evidence type="ECO:0000256" key="7">
    <source>
        <dbReference type="PIRSR" id="PIRSR602401-1"/>
    </source>
</evidence>
<evidence type="ECO:0000313" key="9">
    <source>
        <dbReference type="EMBL" id="CAF4020147.1"/>
    </source>
</evidence>
<evidence type="ECO:0000256" key="5">
    <source>
        <dbReference type="ARBA" id="ARBA00023004"/>
    </source>
</evidence>
<evidence type="ECO:0000256" key="8">
    <source>
        <dbReference type="RuleBase" id="RU000461"/>
    </source>
</evidence>
<evidence type="ECO:0000256" key="2">
    <source>
        <dbReference type="ARBA" id="ARBA00022617"/>
    </source>
</evidence>
<dbReference type="GO" id="GO:0016705">
    <property type="term" value="F:oxidoreductase activity, acting on paired donors, with incorporation or reduction of molecular oxygen"/>
    <property type="evidence" value="ECO:0007669"/>
    <property type="project" value="InterPro"/>
</dbReference>
<protein>
    <recommendedName>
        <fullName evidence="11">Cytochrome P450</fullName>
    </recommendedName>
</protein>
<dbReference type="AlphaFoldDB" id="A0A819Q804"/>
<feature type="binding site" description="axial binding residue" evidence="7">
    <location>
        <position position="266"/>
    </location>
    <ligand>
        <name>heme</name>
        <dbReference type="ChEBI" id="CHEBI:30413"/>
    </ligand>
    <ligandPart>
        <name>Fe</name>
        <dbReference type="ChEBI" id="CHEBI:18248"/>
    </ligandPart>
</feature>